<organism evidence="2 3">
    <name type="scientific">Tritonibacter scottomollicae</name>
    <name type="common">Epibacterium scottomollicae</name>
    <dbReference type="NCBI Taxonomy" id="483013"/>
    <lineage>
        <taxon>Bacteria</taxon>
        <taxon>Pseudomonadati</taxon>
        <taxon>Pseudomonadota</taxon>
        <taxon>Alphaproteobacteria</taxon>
        <taxon>Rhodobacterales</taxon>
        <taxon>Paracoccaceae</taxon>
        <taxon>Tritonibacter</taxon>
    </lineage>
</organism>
<protein>
    <recommendedName>
        <fullName evidence="1">YgjP-like metallopeptidase domain-containing protein</fullName>
    </recommendedName>
</protein>
<evidence type="ECO:0000259" key="1">
    <source>
        <dbReference type="Pfam" id="PF01863"/>
    </source>
</evidence>
<proteinExistence type="predicted"/>
<dbReference type="Gene3D" id="3.30.2010.10">
    <property type="entry name" value="Metalloproteases ('zincins'), catalytic domain"/>
    <property type="match status" value="1"/>
</dbReference>
<dbReference type="Pfam" id="PF01863">
    <property type="entry name" value="YgjP-like"/>
    <property type="match status" value="1"/>
</dbReference>
<feature type="domain" description="YgjP-like metallopeptidase" evidence="1">
    <location>
        <begin position="24"/>
        <end position="216"/>
    </location>
</feature>
<dbReference type="CDD" id="cd07344">
    <property type="entry name" value="M48_yhfN_like"/>
    <property type="match status" value="1"/>
</dbReference>
<dbReference type="EMBL" id="PVUF01000019">
    <property type="protein sequence ID" value="PRZ44940.1"/>
    <property type="molecule type" value="Genomic_DNA"/>
</dbReference>
<accession>A0A2T1A8M3</accession>
<dbReference type="OrthoDB" id="9795402at2"/>
<sequence length="233" mass="26613">MSELSLPGDPEVRVTLRRSARARRLSLRISSLDGRVTLTLPKRVSEREGRAFVLEKEDWIRTHLAKQPEQIIVAPGTRLPVDGDILEVRMGTGRRVLREEGALRVPGPAPMRRLERYLRELARDRLASASDAYAGRLGQTYTSLTLRDTRSRWGSCSSAGGLMYSWRLILAPTEVLHYVAAHEVAHLEEMNHSRAFWNVVERLYGDYAAPRRWLQAEGNALHRYRFDGQIEND</sequence>
<dbReference type="AlphaFoldDB" id="A0A2T1A8M3"/>
<reference evidence="2 3" key="1">
    <citation type="submission" date="2018-03" db="EMBL/GenBank/DDBJ databases">
        <title>Genomic Encyclopedia of Archaeal and Bacterial Type Strains, Phase II (KMG-II): from individual species to whole genera.</title>
        <authorList>
            <person name="Goeker M."/>
        </authorList>
    </citation>
    <scope>NUCLEOTIDE SEQUENCE [LARGE SCALE GENOMIC DNA]</scope>
    <source>
        <strain evidence="2 3">DSM 25328</strain>
    </source>
</reference>
<evidence type="ECO:0000313" key="2">
    <source>
        <dbReference type="EMBL" id="PRZ44940.1"/>
    </source>
</evidence>
<gene>
    <name evidence="2" type="ORF">CLV89_11952</name>
</gene>
<dbReference type="InterPro" id="IPR053136">
    <property type="entry name" value="UTP_pyrophosphatase-like"/>
</dbReference>
<dbReference type="PANTHER" id="PTHR30399">
    <property type="entry name" value="UNCHARACTERIZED PROTEIN YGJP"/>
    <property type="match status" value="1"/>
</dbReference>
<comment type="caution">
    <text evidence="2">The sequence shown here is derived from an EMBL/GenBank/DDBJ whole genome shotgun (WGS) entry which is preliminary data.</text>
</comment>
<dbReference type="Proteomes" id="UP000237718">
    <property type="component" value="Unassembled WGS sequence"/>
</dbReference>
<dbReference type="PANTHER" id="PTHR30399:SF1">
    <property type="entry name" value="UTP PYROPHOSPHATASE"/>
    <property type="match status" value="1"/>
</dbReference>
<dbReference type="RefSeq" id="WP_106165361.1">
    <property type="nucleotide sequence ID" value="NZ_PVUF01000019.1"/>
</dbReference>
<evidence type="ECO:0000313" key="3">
    <source>
        <dbReference type="Proteomes" id="UP000237718"/>
    </source>
</evidence>
<dbReference type="InterPro" id="IPR002725">
    <property type="entry name" value="YgjP-like_metallopeptidase"/>
</dbReference>
<name>A0A2T1A8M3_TRISK</name>